<dbReference type="AlphaFoldDB" id="A0AB35V141"/>
<dbReference type="PANTHER" id="PTHR33744">
    <property type="entry name" value="CARBOHYDRATE DIACID REGULATOR"/>
    <property type="match status" value="1"/>
</dbReference>
<organism evidence="5 6">
    <name type="scientific">Acinetobacter faecalis</name>
    <dbReference type="NCBI Taxonomy" id="2665161"/>
    <lineage>
        <taxon>Bacteria</taxon>
        <taxon>Pseudomonadati</taxon>
        <taxon>Pseudomonadota</taxon>
        <taxon>Gammaproteobacteria</taxon>
        <taxon>Moraxellales</taxon>
        <taxon>Moraxellaceae</taxon>
        <taxon>Acinetobacter</taxon>
    </lineage>
</organism>
<evidence type="ECO:0000259" key="4">
    <source>
        <dbReference type="Pfam" id="PF17853"/>
    </source>
</evidence>
<name>A0AB35V141_9GAMM</name>
<feature type="domain" description="CdaR GGDEF-like" evidence="4">
    <location>
        <begin position="152"/>
        <end position="288"/>
    </location>
</feature>
<evidence type="ECO:0000259" key="3">
    <source>
        <dbReference type="Pfam" id="PF13556"/>
    </source>
</evidence>
<dbReference type="Pfam" id="PF13556">
    <property type="entry name" value="HTH_30"/>
    <property type="match status" value="1"/>
</dbReference>
<protein>
    <submittedName>
        <fullName evidence="5">PucR family transcriptional regulator ligand-binding domain-containing protein</fullName>
    </submittedName>
</protein>
<dbReference type="Pfam" id="PF17853">
    <property type="entry name" value="GGDEF_2"/>
    <property type="match status" value="1"/>
</dbReference>
<dbReference type="PANTHER" id="PTHR33744:SF1">
    <property type="entry name" value="DNA-BINDING TRANSCRIPTIONAL ACTIVATOR ADER"/>
    <property type="match status" value="1"/>
</dbReference>
<reference evidence="5 6" key="1">
    <citation type="submission" date="2023-11" db="EMBL/GenBank/DDBJ databases">
        <title>The common occurrence of Acinetobacte faecalis in cattle feces and its emended description.</title>
        <authorList>
            <person name="Kyselkova M."/>
            <person name="Xanthopoulou K."/>
            <person name="Shestivska V."/>
            <person name="Spanelova P."/>
            <person name="Maixnerova M."/>
            <person name="Higgins P.G."/>
            <person name="Nemec A."/>
        </authorList>
    </citation>
    <scope>NUCLEOTIDE SEQUENCE [LARGE SCALE GENOMIC DNA]</scope>
    <source>
        <strain evidence="5 6">ANC 7483</strain>
    </source>
</reference>
<evidence type="ECO:0000259" key="2">
    <source>
        <dbReference type="Pfam" id="PF07905"/>
    </source>
</evidence>
<dbReference type="InterPro" id="IPR051448">
    <property type="entry name" value="CdaR-like_regulators"/>
</dbReference>
<feature type="domain" description="PucR C-terminal helix-turn-helix" evidence="3">
    <location>
        <begin position="340"/>
        <end position="398"/>
    </location>
</feature>
<evidence type="ECO:0000313" key="5">
    <source>
        <dbReference type="EMBL" id="MDY6487221.1"/>
    </source>
</evidence>
<gene>
    <name evidence="5" type="ORF">SKM51_08465</name>
</gene>
<dbReference type="EMBL" id="JAXHPL010000042">
    <property type="protein sequence ID" value="MDY6487221.1"/>
    <property type="molecule type" value="Genomic_DNA"/>
</dbReference>
<proteinExistence type="inferred from homology"/>
<accession>A0AB35V141</accession>
<feature type="domain" description="Purine catabolism PurC-like" evidence="2">
    <location>
        <begin position="7"/>
        <end position="127"/>
    </location>
</feature>
<dbReference type="InterPro" id="IPR042070">
    <property type="entry name" value="PucR_C-HTH_sf"/>
</dbReference>
<dbReference type="Pfam" id="PF07905">
    <property type="entry name" value="PucR"/>
    <property type="match status" value="1"/>
</dbReference>
<evidence type="ECO:0000256" key="1">
    <source>
        <dbReference type="ARBA" id="ARBA00006754"/>
    </source>
</evidence>
<evidence type="ECO:0000313" key="6">
    <source>
        <dbReference type="Proteomes" id="UP001278995"/>
    </source>
</evidence>
<sequence>MNMTVQDILNLPSLYPLKLCGGTENIHRPVRWFYVAENEGIAEWIEGGEIVFVTGINYTRDENNLLGLLEQAYERNVAALVIMTGQEYIHEIPPKLISRANELGLPLIEQPYSLKMVEVTHAIGTQLVQFSQVKKSSEDVISQLLTGDFPSVETIQLRAKQLKINLLGRHVITVLRLHNIHALFHTDTDAVHENHFFRIKQQCYEALEKWSQQWKQKIPVIRQGDQFSLVLNLDDHDIDAWKKSLIEVIDQMSQLDNNLKVFAGLSNEVNSAVAFQRGFWEASQAQEIAFEMQMKNSICQYRDFGVLKLLKAIPNKSVLQQFMHETLGILISDKKHPFVLLETLDAWLKENGNLNDTAKRLGIHRNTLNQRIQKIESLTNQVLTEANFRLNASMALLIWHMSH</sequence>
<dbReference type="RefSeq" id="WP_321099593.1">
    <property type="nucleotide sequence ID" value="NZ_JAXHPL010000042.1"/>
</dbReference>
<dbReference type="InterPro" id="IPR012914">
    <property type="entry name" value="PucR_dom"/>
</dbReference>
<dbReference type="InterPro" id="IPR025736">
    <property type="entry name" value="PucR_C-HTH_dom"/>
</dbReference>
<dbReference type="InterPro" id="IPR041522">
    <property type="entry name" value="CdaR_GGDEF"/>
</dbReference>
<comment type="similarity">
    <text evidence="1">Belongs to the CdaR family.</text>
</comment>
<dbReference type="Gene3D" id="1.10.10.2840">
    <property type="entry name" value="PucR C-terminal helix-turn-helix domain"/>
    <property type="match status" value="1"/>
</dbReference>
<dbReference type="Proteomes" id="UP001278995">
    <property type="component" value="Unassembled WGS sequence"/>
</dbReference>
<comment type="caution">
    <text evidence="5">The sequence shown here is derived from an EMBL/GenBank/DDBJ whole genome shotgun (WGS) entry which is preliminary data.</text>
</comment>